<dbReference type="VEuPathDB" id="CryptoDB:Vbra_3702"/>
<reference evidence="1 2" key="1">
    <citation type="submission" date="2014-11" db="EMBL/GenBank/DDBJ databases">
        <authorList>
            <person name="Zhu J."/>
            <person name="Qi W."/>
            <person name="Song R."/>
        </authorList>
    </citation>
    <scope>NUCLEOTIDE SEQUENCE [LARGE SCALE GENOMIC DNA]</scope>
</reference>
<protein>
    <submittedName>
        <fullName evidence="1">Uncharacterized protein</fullName>
    </submittedName>
</protein>
<organism evidence="1 2">
    <name type="scientific">Vitrella brassicaformis (strain CCMP3155)</name>
    <dbReference type="NCBI Taxonomy" id="1169540"/>
    <lineage>
        <taxon>Eukaryota</taxon>
        <taxon>Sar</taxon>
        <taxon>Alveolata</taxon>
        <taxon>Colpodellida</taxon>
        <taxon>Vitrellaceae</taxon>
        <taxon>Vitrella</taxon>
    </lineage>
</organism>
<dbReference type="EMBL" id="CDMY01000164">
    <property type="protein sequence ID" value="CEL93441.1"/>
    <property type="molecule type" value="Genomic_DNA"/>
</dbReference>
<dbReference type="OrthoDB" id="202289at2759"/>
<dbReference type="PANTHER" id="PTHR35340">
    <property type="entry name" value="PQQ ENZYME REPEAT PROTEIN-RELATED"/>
    <property type="match status" value="1"/>
</dbReference>
<sequence>MDQLTLWAPLGTNVAYLYDSNLCVAKTFNIAAGPPASGSASIMRNGWLLRAATDITRPPLRQDPVFPYGGRAGILQMIEWEFNTTKFERGRVAIQHHEAIELPNGNILYLLWVVKDYAEAIQAGRDPARDVPDNQNKSGYLLTEEIVEVTPVGKKSAEEVWRWRMWDHLIQDFDRSKDNYVPYCDHPDDYYYRLDINIPPVTARDISFSISVDWLHWNSLDYNEQLDQIMISSRHTSEIYVIDRSITTAEAATSKGDFLFRYGRPFNYRADPFDANRVLYTSHSAKWSFNDIRFSTTLLGAIKEARCDVSPTRNFVLLNNGCLAEGSCCQEFRTPEIRKYGRPYGDPSRWVADTEQVFQFDLTRADFVSSCQRLAGGKYLVSIASPRLVDATDSGEVNRVCPSTGNALRAWRYSTSYSGIRALDVTCQNPSSCEKLPVLPITECPIARCPEKEVWG</sequence>
<gene>
    <name evidence="1" type="ORF">Vbra_3702</name>
</gene>
<dbReference type="InterPro" id="IPR010262">
    <property type="entry name" value="Arylsulfotransferase_bact"/>
</dbReference>
<dbReference type="InParanoid" id="A0A0G4EDI8"/>
<dbReference type="InterPro" id="IPR053143">
    <property type="entry name" value="Arylsulfate_ST"/>
</dbReference>
<dbReference type="GO" id="GO:0004062">
    <property type="term" value="F:aryl sulfotransferase activity"/>
    <property type="evidence" value="ECO:0007669"/>
    <property type="project" value="InterPro"/>
</dbReference>
<keyword evidence="2" id="KW-1185">Reference proteome</keyword>
<dbReference type="PANTHER" id="PTHR35340:SF5">
    <property type="entry name" value="ASST-DOMAIN-CONTAINING PROTEIN"/>
    <property type="match status" value="1"/>
</dbReference>
<accession>A0A0G4EDI8</accession>
<name>A0A0G4EDI8_VITBC</name>
<evidence type="ECO:0000313" key="2">
    <source>
        <dbReference type="Proteomes" id="UP000041254"/>
    </source>
</evidence>
<proteinExistence type="predicted"/>
<dbReference type="AlphaFoldDB" id="A0A0G4EDI8"/>
<dbReference type="Proteomes" id="UP000041254">
    <property type="component" value="Unassembled WGS sequence"/>
</dbReference>
<evidence type="ECO:0000313" key="1">
    <source>
        <dbReference type="EMBL" id="CEL93441.1"/>
    </source>
</evidence>
<dbReference type="Pfam" id="PF05935">
    <property type="entry name" value="Arylsulfotrans"/>
    <property type="match status" value="1"/>
</dbReference>